<evidence type="ECO:0000313" key="2">
    <source>
        <dbReference type="Proteomes" id="UP000182860"/>
    </source>
</evidence>
<accession>A0A1J4T9I4</accession>
<sequence length="100" mass="11596">MKSIARRFNKINYKNSGISTSICFAMTIIGQNFSRQTIARGFNKLVDKNDYAKKDKKEIMAFHERLTKKPEDNQKQTQPFVLKVYSAKVDNLVVHQNQSL</sequence>
<dbReference type="Proteomes" id="UP000182860">
    <property type="component" value="Unassembled WGS sequence"/>
</dbReference>
<reference evidence="1 2" key="1">
    <citation type="journal article" date="2016" name="Environ. Microbiol.">
        <title>Genomic resolution of a cold subsurface aquifer community provides metabolic insights for novel microbes adapted to high CO concentrations.</title>
        <authorList>
            <person name="Probst A.J."/>
            <person name="Castelle C.J."/>
            <person name="Singh A."/>
            <person name="Brown C.T."/>
            <person name="Anantharaman K."/>
            <person name="Sharon I."/>
            <person name="Hug L.A."/>
            <person name="Burstein D."/>
            <person name="Emerson J.B."/>
            <person name="Thomas B.C."/>
            <person name="Banfield J.F."/>
        </authorList>
    </citation>
    <scope>NUCLEOTIDE SEQUENCE [LARGE SCALE GENOMIC DNA]</scope>
    <source>
        <strain evidence="1">CG1_02_41_21</strain>
    </source>
</reference>
<protein>
    <submittedName>
        <fullName evidence="1">Uncharacterized protein</fullName>
    </submittedName>
</protein>
<dbReference type="EMBL" id="MNUV01000058">
    <property type="protein sequence ID" value="OIO06879.1"/>
    <property type="molecule type" value="Genomic_DNA"/>
</dbReference>
<dbReference type="AlphaFoldDB" id="A0A1J4T9I4"/>
<proteinExistence type="predicted"/>
<comment type="caution">
    <text evidence="1">The sequence shown here is derived from an EMBL/GenBank/DDBJ whole genome shotgun (WGS) entry which is preliminary data.</text>
</comment>
<evidence type="ECO:0000313" key="1">
    <source>
        <dbReference type="EMBL" id="OIO06879.1"/>
    </source>
</evidence>
<organism evidence="1 2">
    <name type="scientific">Candidatus Falkowbacteria bacterium CG1_02_41_21</name>
    <dbReference type="NCBI Taxonomy" id="1805147"/>
    <lineage>
        <taxon>Bacteria</taxon>
        <taxon>Candidatus Falkowiibacteriota</taxon>
    </lineage>
</organism>
<name>A0A1J4T9I4_9BACT</name>
<gene>
    <name evidence="1" type="ORF">AUJ35_03220</name>
</gene>